<evidence type="ECO:0000313" key="1">
    <source>
        <dbReference type="EMBL" id="ORY39211.1"/>
    </source>
</evidence>
<protein>
    <submittedName>
        <fullName evidence="1">Uncharacterized protein</fullName>
    </submittedName>
</protein>
<dbReference type="AlphaFoldDB" id="A0A1Y2BWT1"/>
<dbReference type="Proteomes" id="UP000193920">
    <property type="component" value="Unassembled WGS sequence"/>
</dbReference>
<name>A0A1Y2BWT1_9FUNG</name>
<gene>
    <name evidence="1" type="ORF">LY90DRAFT_672440</name>
</gene>
<dbReference type="EMBL" id="MCOG01000133">
    <property type="protein sequence ID" value="ORY39211.1"/>
    <property type="molecule type" value="Genomic_DNA"/>
</dbReference>
<reference evidence="1 2" key="1">
    <citation type="submission" date="2016-08" db="EMBL/GenBank/DDBJ databases">
        <title>A Parts List for Fungal Cellulosomes Revealed by Comparative Genomics.</title>
        <authorList>
            <consortium name="DOE Joint Genome Institute"/>
            <person name="Haitjema C.H."/>
            <person name="Gilmore S.P."/>
            <person name="Henske J.K."/>
            <person name="Solomon K.V."/>
            <person name="De Groot R."/>
            <person name="Kuo A."/>
            <person name="Mondo S.J."/>
            <person name="Salamov A.A."/>
            <person name="Labutti K."/>
            <person name="Zhao Z."/>
            <person name="Chiniquy J."/>
            <person name="Barry K."/>
            <person name="Brewer H.M."/>
            <person name="Purvine S.O."/>
            <person name="Wright A.T."/>
            <person name="Boxma B."/>
            <person name="Van Alen T."/>
            <person name="Hackstein J.H."/>
            <person name="Baker S.E."/>
            <person name="Grigoriev I.V."/>
            <person name="O'Malley M.A."/>
        </authorList>
    </citation>
    <scope>NUCLEOTIDE SEQUENCE [LARGE SCALE GENOMIC DNA]</scope>
    <source>
        <strain evidence="1 2">G1</strain>
    </source>
</reference>
<dbReference type="STRING" id="1754190.A0A1Y2BWT1"/>
<proteinExistence type="predicted"/>
<organism evidence="1 2">
    <name type="scientific">Neocallimastix californiae</name>
    <dbReference type="NCBI Taxonomy" id="1754190"/>
    <lineage>
        <taxon>Eukaryota</taxon>
        <taxon>Fungi</taxon>
        <taxon>Fungi incertae sedis</taxon>
        <taxon>Chytridiomycota</taxon>
        <taxon>Chytridiomycota incertae sedis</taxon>
        <taxon>Neocallimastigomycetes</taxon>
        <taxon>Neocallimastigales</taxon>
        <taxon>Neocallimastigaceae</taxon>
        <taxon>Neocallimastix</taxon>
    </lineage>
</organism>
<dbReference type="OrthoDB" id="5595153at2759"/>
<keyword evidence="2" id="KW-1185">Reference proteome</keyword>
<accession>A0A1Y2BWT1</accession>
<sequence>MESTSLFNIYLEKQRKFIALVKEIQFTFNSKEYKEHGYSFKQYIKMKWNISQAQTYRYLMCARVIDQLNEFEIKPAYESLCKSLYNVTKNPLQMKLLWSVILQKTNNRPDCINSTHVNQYWKEICMDEKYADICNIEDETKTKSKMDKTSSKIPIDKKSKQIKRKTPVKQRRNSKTITVPSSVPIESSTFNIQTSIDNKPIIYSNDNIKYIRTNTLSPNFNSKNTIPNIKTSLYENSIPKSKNSLCKPSYSQYVPYTNQIIIPSTQTICFPSQNQFSYQPSLVPITTYFQ</sequence>
<comment type="caution">
    <text evidence="1">The sequence shown here is derived from an EMBL/GenBank/DDBJ whole genome shotgun (WGS) entry which is preliminary data.</text>
</comment>
<evidence type="ECO:0000313" key="2">
    <source>
        <dbReference type="Proteomes" id="UP000193920"/>
    </source>
</evidence>